<name>A0ABT1Y5D0_9FIRM</name>
<evidence type="ECO:0000313" key="2">
    <source>
        <dbReference type="EMBL" id="MCR6546090.1"/>
    </source>
</evidence>
<accession>A0ABT1Y5D0</accession>
<evidence type="ECO:0000256" key="1">
    <source>
        <dbReference type="SAM" id="Phobius"/>
    </source>
</evidence>
<reference evidence="2 3" key="1">
    <citation type="submission" date="2022-08" db="EMBL/GenBank/DDBJ databases">
        <title>Proteogenomics of the novel Dehalobacterium formicoaceticum strain EZ94 highlights a key role of methyltransferases during anaerobic dichloromethane degradation.</title>
        <authorList>
            <person name="Wasmund K."/>
        </authorList>
    </citation>
    <scope>NUCLEOTIDE SEQUENCE [LARGE SCALE GENOMIC DNA]</scope>
    <source>
        <strain evidence="2 3">EZ94</strain>
    </source>
</reference>
<keyword evidence="3" id="KW-1185">Reference proteome</keyword>
<gene>
    <name evidence="2" type="ORF">NVS47_11290</name>
</gene>
<evidence type="ECO:0000313" key="3">
    <source>
        <dbReference type="Proteomes" id="UP001524944"/>
    </source>
</evidence>
<dbReference type="Proteomes" id="UP001524944">
    <property type="component" value="Unassembled WGS sequence"/>
</dbReference>
<organism evidence="2 3">
    <name type="scientific">Dehalobacterium formicoaceticum</name>
    <dbReference type="NCBI Taxonomy" id="51515"/>
    <lineage>
        <taxon>Bacteria</taxon>
        <taxon>Bacillati</taxon>
        <taxon>Bacillota</taxon>
        <taxon>Clostridia</taxon>
        <taxon>Eubacteriales</taxon>
        <taxon>Peptococcaceae</taxon>
        <taxon>Dehalobacterium</taxon>
    </lineage>
</organism>
<protein>
    <recommendedName>
        <fullName evidence="4">PH domain-containing protein</fullName>
    </recommendedName>
</protein>
<feature type="transmembrane region" description="Helical" evidence="1">
    <location>
        <begin position="33"/>
        <end position="50"/>
    </location>
</feature>
<keyword evidence="1" id="KW-0472">Membrane</keyword>
<keyword evidence="1" id="KW-1133">Transmembrane helix</keyword>
<evidence type="ECO:0008006" key="4">
    <source>
        <dbReference type="Google" id="ProtNLM"/>
    </source>
</evidence>
<keyword evidence="1" id="KW-0812">Transmembrane</keyword>
<sequence>MSSYKKNNRLNLITSILFFLGAVVYYLSESYLIAGLLVVLGIIWLIYYRAGQKPYVVIEDGKMILAQGLTGPKAYELSRLSFPTRGKGYLRLSYHGQEGQEDVTIVLNALSRKDGAALYQELSEILKNNQQDDLSTQV</sequence>
<dbReference type="RefSeq" id="WP_089612069.1">
    <property type="nucleotide sequence ID" value="NZ_CP022121.1"/>
</dbReference>
<dbReference type="EMBL" id="JANPWE010000005">
    <property type="protein sequence ID" value="MCR6546090.1"/>
    <property type="molecule type" value="Genomic_DNA"/>
</dbReference>
<comment type="caution">
    <text evidence="2">The sequence shown here is derived from an EMBL/GenBank/DDBJ whole genome shotgun (WGS) entry which is preliminary data.</text>
</comment>
<feature type="transmembrane region" description="Helical" evidence="1">
    <location>
        <begin position="9"/>
        <end position="27"/>
    </location>
</feature>
<proteinExistence type="predicted"/>